<dbReference type="PROSITE" id="PS52004">
    <property type="entry name" value="KS3_2"/>
    <property type="match status" value="1"/>
</dbReference>
<dbReference type="InterPro" id="IPR032821">
    <property type="entry name" value="PKS_assoc"/>
</dbReference>
<dbReference type="SMART" id="SM00822">
    <property type="entry name" value="PKS_KR"/>
    <property type="match status" value="1"/>
</dbReference>
<keyword evidence="1" id="KW-0596">Phosphopantetheine</keyword>
<dbReference type="InterPro" id="IPR016035">
    <property type="entry name" value="Acyl_Trfase/lysoPLipase"/>
</dbReference>
<dbReference type="SMART" id="SM00827">
    <property type="entry name" value="PKS_AT"/>
    <property type="match status" value="1"/>
</dbReference>
<dbReference type="SUPFAM" id="SSF55048">
    <property type="entry name" value="Probable ACP-binding domain of malonyl-CoA ACP transacylase"/>
    <property type="match status" value="1"/>
</dbReference>
<dbReference type="InterPro" id="IPR016039">
    <property type="entry name" value="Thiolase-like"/>
</dbReference>
<dbReference type="Gene3D" id="3.30.70.250">
    <property type="entry name" value="Malonyl-CoA ACP transacylase, ACP-binding"/>
    <property type="match status" value="1"/>
</dbReference>
<feature type="domain" description="Carrier" evidence="4">
    <location>
        <begin position="1630"/>
        <end position="1705"/>
    </location>
</feature>
<dbReference type="Pfam" id="PF02801">
    <property type="entry name" value="Ketoacyl-synt_C"/>
    <property type="match status" value="1"/>
</dbReference>
<keyword evidence="3 6" id="KW-0808">Transferase</keyword>
<dbReference type="Gene3D" id="3.40.47.10">
    <property type="match status" value="1"/>
</dbReference>
<sequence length="2289" mass="239795">MAAHTAEHAFVQKLVLGVSPFDLPDPRLVSAVCHAGALGVLDLGIGDRRSREALELLQSWVGEFGVRVTAGCALAPQDLPRESVSTVLLGHGAPWSVADLVEHHRVLVEVTSKAEALKAAADGAHGLVARGSEAGGHVGELSSFVLLQQLVDAVDLPIWVCGGIGVRTAAAAVAGGATGVVLDTQLALLPESDLDEEIASAIRPMDGSETTVVDGRRVLTRRGAEQTRIPVGQDGFLAARFAERYGSVDRAVRAIKDGVVTALVGQPSAPALVAQGPMTRVSDQAAFAASVAEHGGLPFIALALATKDQTRRMLEETRTALGDRPWGAGILGFAAEDVRTAQLEVIHELRPDYVIIAGGRPSQAQALEQVGIRTFLHVPSPGLLRQFLEAGARRFIFEGAECGGHVGPRASFPLWEAQLSVLLDHLDAHGPTDMEVLFAGGVHDERSAAMVSAMATPLHERSVTVGVLMGTAYLFTEEAVRHGAVQPTFQRQVIAAERTALLETAPGHATRCVTSPFSDSFLSIRDELRAQGLADREIWERLEQLNVGRLRIASKGIQREGAELLAVDEARQLDEGMFMAGQVAVLRSAVTTVAALHESVTSGAVEYLHERSHSLGLSAAVEQPQVEPLDVAVIGMSCMFPQAPDLPSFWANVLGGVDSVTEVSPERWDPEVYYSPEGGTDRTPSKWGGFLPEIPFDPLRYGIPPASLASIEPVQLLALEAAQRALVHAGYGARPFDRSKTSVVFGAESGSDLSNATVLRTVLPSYLGTIPAELEQQLPTLTEDSFPGVLANVIAGRVANRLDLGGTNYTVDAACASSLAAVDVACKELVAGTSDLVLCGAADLHNGVNDYLMFASVGALSATGRCRTFDSSADGIALGEGVACVVLKRLADAERDGDQVYAVIKGVGSASDGKSLGLTAPRPEGQRSALERAYRNAGISPASVGLVEAHGTGTVVGDRTELGTLSKVFQEHGATPGSCAVGSVKSQIGHTKCAAGLAGLIKTSLALHNGVKPPTLHVSQPNPAWNAEESPFAINAEARPWSAPASERVAGVSAFGFGGTNFHVVLSAHDRSPVPRHSADQWPAELFIFRGADHQSACRSIEQLLDLVATNESAGRPWQLRDLAKTTSRRTEQRADPVRIAVVAESIDDLVDLLRRAVAGEHDPKAGLFTQAPASGQVAFLFPGQGSQRTGMLAELFVAFPELQHLLQLGAEWADLIYPPTAYDQKTQQDNDSQLRDTRAAQPALGVAGLAVNQLLGRLGVRPDMLAGHSYGELVALSAAGSFGPATLLELSRARAASILGAAGEDPGAMAAVSAQAAEIAPLLTGKVVVANHNAPQQAVISGPTAEVEQAIAALREAGHGAKRIPVACAFHSELVAGAGEEFGRFLSTQDVREPELPVWSNRLAGPYPGDVRGELAAQIGAPVRFVEQVEAMYEAGARVFVEVGPGRVLTKLVGAILGDRPHSVVTTDGGLRGLLGAVAQLAVCEVPLRTGWLFHGRDAKDLSTASAPKRAGWTIDGQTVRTVDGGYLPGGLAPARRVELLRMSTNPADAGMSGQDALISEYLRTSREMIAAQRDVLLSYFGAAGTPAPVRVVQAMQAAQPAQIAAPAPQPVAPQPVAPQPVAAAVPTADTLTTVLDVISKQTGYPVDMIDPTLDLEADLSIDSIKRTEIAGTLVSQLGTTTDIEELTKARTAQALADLFGSTGTATQAAPAAAQSTVDVLSTVVGVISKQTGYPVDMIDPTLDLEADLSIDSIKRTEIAGTLVSQLGTTTDIEELTKARTAQALADLFGTGSAATPEQHTPVAVPAGRPPKRFEMLRTKVATTELVDASALKGQSFVIVGGETESYGTVAAALIQHGATVTDSSDIGVTGLIYLDSLAEGDEPVLPNAFPAFKATLAHGPRWVIAASPIAEHGGERVVGLRGFFRTLSREYPDTTAKLVEIEHAHTPEAVAVSVVGELLAADRHPVVQHVGDTRHSIEMTPTELALGSTGAGPAGDGAAEAQAIGLDRESVVLLVGGARGITAQFAAKLAMTSGCRIELVGRTPLPAEPEDPATASAPDKAALRAALIGLGHRSPAEVERLANGILAVREVRATIEELRALGGMVGYHSVDVRDSDAVHRVVKEIHTDHGRIDGVVYAAGVIEDKLVADKTPESFSRVFDTKVSGALALLAAVGELPVAPKFVTLFGSIAATLGNRGQIDYSAANDALQTIGATWSARTGNRALTVHWGPWAPAGRHGGMVTVELQQEYARRGIELIDPEEGTMALLRELAFGDQDTHAVVYTASGW</sequence>
<evidence type="ECO:0000259" key="5">
    <source>
        <dbReference type="PROSITE" id="PS52004"/>
    </source>
</evidence>
<dbReference type="Pfam" id="PF00109">
    <property type="entry name" value="ketoacyl-synt"/>
    <property type="match status" value="1"/>
</dbReference>
<dbReference type="Pfam" id="PF16197">
    <property type="entry name" value="KAsynt_C_assoc"/>
    <property type="match status" value="1"/>
</dbReference>
<feature type="domain" description="Ketosynthase family 3 (KS3)" evidence="5">
    <location>
        <begin position="628"/>
        <end position="1068"/>
    </location>
</feature>
<keyword evidence="7" id="KW-1185">Reference proteome</keyword>
<dbReference type="SUPFAM" id="SSF51735">
    <property type="entry name" value="NAD(P)-binding Rossmann-fold domains"/>
    <property type="match status" value="2"/>
</dbReference>
<organism evidence="6 7">
    <name type="scientific">Kutzneria viridogrisea</name>
    <dbReference type="NCBI Taxonomy" id="47990"/>
    <lineage>
        <taxon>Bacteria</taxon>
        <taxon>Bacillati</taxon>
        <taxon>Actinomycetota</taxon>
        <taxon>Actinomycetes</taxon>
        <taxon>Pseudonocardiales</taxon>
        <taxon>Pseudonocardiaceae</taxon>
        <taxon>Kutzneria</taxon>
    </lineage>
</organism>
<dbReference type="Proteomes" id="UP000517916">
    <property type="component" value="Unassembled WGS sequence"/>
</dbReference>
<dbReference type="Gene3D" id="3.40.50.720">
    <property type="entry name" value="NAD(P)-binding Rossmann-like Domain"/>
    <property type="match status" value="1"/>
</dbReference>
<evidence type="ECO:0000256" key="2">
    <source>
        <dbReference type="ARBA" id="ARBA00022553"/>
    </source>
</evidence>
<comment type="caution">
    <text evidence="6">The sequence shown here is derived from an EMBL/GenBank/DDBJ whole genome shotgun (WGS) entry which is preliminary data.</text>
</comment>
<reference evidence="6 7" key="1">
    <citation type="submission" date="2020-08" db="EMBL/GenBank/DDBJ databases">
        <title>Genomic Encyclopedia of Archaeal and Bacterial Type Strains, Phase II (KMG-II): from individual species to whole genera.</title>
        <authorList>
            <person name="Goeker M."/>
        </authorList>
    </citation>
    <scope>NUCLEOTIDE SEQUENCE [LARGE SCALE GENOMIC DNA]</scope>
    <source>
        <strain evidence="6 7">DSM 43850</strain>
    </source>
</reference>
<dbReference type="InterPro" id="IPR018201">
    <property type="entry name" value="Ketoacyl_synth_AS"/>
</dbReference>
<evidence type="ECO:0000313" key="6">
    <source>
        <dbReference type="EMBL" id="MBA8931774.1"/>
    </source>
</evidence>
<dbReference type="GO" id="GO:0051213">
    <property type="term" value="F:dioxygenase activity"/>
    <property type="evidence" value="ECO:0007669"/>
    <property type="project" value="UniProtKB-KW"/>
</dbReference>
<dbReference type="InterPro" id="IPR009081">
    <property type="entry name" value="PP-bd_ACP"/>
</dbReference>
<dbReference type="SUPFAM" id="SSF51412">
    <property type="entry name" value="Inosine monophosphate dehydrogenase (IMPDH)"/>
    <property type="match status" value="2"/>
</dbReference>
<dbReference type="InterPro" id="IPR014031">
    <property type="entry name" value="Ketoacyl_synth_C"/>
</dbReference>
<dbReference type="RefSeq" id="WP_182840460.1">
    <property type="nucleotide sequence ID" value="NZ_BAAABQ010000089.1"/>
</dbReference>
<accession>A0ABR6BXX0</accession>
<dbReference type="PROSITE" id="PS50075">
    <property type="entry name" value="CARRIER"/>
    <property type="match status" value="2"/>
</dbReference>
<dbReference type="SUPFAM" id="SSF52151">
    <property type="entry name" value="FabD/lysophospholipase-like"/>
    <property type="match status" value="1"/>
</dbReference>
<dbReference type="EMBL" id="JACJID010000009">
    <property type="protein sequence ID" value="MBA8931774.1"/>
    <property type="molecule type" value="Genomic_DNA"/>
</dbReference>
<dbReference type="SMART" id="SM00825">
    <property type="entry name" value="PKS_KS"/>
    <property type="match status" value="1"/>
</dbReference>
<dbReference type="Pfam" id="PF00550">
    <property type="entry name" value="PP-binding"/>
    <property type="match status" value="2"/>
</dbReference>
<dbReference type="InterPro" id="IPR014043">
    <property type="entry name" value="Acyl_transferase_dom"/>
</dbReference>
<dbReference type="InterPro" id="IPR016036">
    <property type="entry name" value="Malonyl_transacylase_ACP-bd"/>
</dbReference>
<dbReference type="InterPro" id="IPR001227">
    <property type="entry name" value="Ac_transferase_dom_sf"/>
</dbReference>
<dbReference type="InterPro" id="IPR013968">
    <property type="entry name" value="PKS_KR"/>
</dbReference>
<dbReference type="Pfam" id="PF03060">
    <property type="entry name" value="NMO"/>
    <property type="match status" value="2"/>
</dbReference>
<evidence type="ECO:0000259" key="4">
    <source>
        <dbReference type="PROSITE" id="PS50075"/>
    </source>
</evidence>
<dbReference type="PANTHER" id="PTHR43074">
    <property type="entry name" value="OMEGA-3 POLYUNSATURATED FATTY ACID SYNTHASE PFAB-RELATED"/>
    <property type="match status" value="1"/>
</dbReference>
<keyword evidence="2" id="KW-0597">Phosphoprotein</keyword>
<proteinExistence type="predicted"/>
<dbReference type="InterPro" id="IPR057326">
    <property type="entry name" value="KR_dom"/>
</dbReference>
<dbReference type="InterPro" id="IPR013785">
    <property type="entry name" value="Aldolase_TIM"/>
</dbReference>
<dbReference type="CDD" id="cd00833">
    <property type="entry name" value="PKS"/>
    <property type="match status" value="1"/>
</dbReference>
<dbReference type="SUPFAM" id="SSF53901">
    <property type="entry name" value="Thiolase-like"/>
    <property type="match status" value="1"/>
</dbReference>
<dbReference type="InterPro" id="IPR020841">
    <property type="entry name" value="PKS_Beta-ketoAc_synthase_dom"/>
</dbReference>
<dbReference type="Gene3D" id="3.20.20.70">
    <property type="entry name" value="Aldolase class I"/>
    <property type="match status" value="2"/>
</dbReference>
<name>A0ABR6BXX0_9PSEU</name>
<dbReference type="Pfam" id="PF00698">
    <property type="entry name" value="Acyl_transf_1"/>
    <property type="match status" value="1"/>
</dbReference>
<evidence type="ECO:0000256" key="1">
    <source>
        <dbReference type="ARBA" id="ARBA00022450"/>
    </source>
</evidence>
<dbReference type="Pfam" id="PF08659">
    <property type="entry name" value="KR"/>
    <property type="match status" value="1"/>
</dbReference>
<keyword evidence="6" id="KW-0223">Dioxygenase</keyword>
<dbReference type="PANTHER" id="PTHR43074:SF1">
    <property type="entry name" value="BETA-KETOACYL SYNTHASE FAMILY PROTEIN-RELATED"/>
    <property type="match status" value="1"/>
</dbReference>
<dbReference type="InterPro" id="IPR052568">
    <property type="entry name" value="PKS-FAS_Synthase"/>
</dbReference>
<dbReference type="PROSITE" id="PS00606">
    <property type="entry name" value="KS3_1"/>
    <property type="match status" value="1"/>
</dbReference>
<dbReference type="Gene3D" id="1.10.1200.10">
    <property type="entry name" value="ACP-like"/>
    <property type="match status" value="2"/>
</dbReference>
<feature type="domain" description="Carrier" evidence="4">
    <location>
        <begin position="1716"/>
        <end position="1794"/>
    </location>
</feature>
<evidence type="ECO:0000313" key="7">
    <source>
        <dbReference type="Proteomes" id="UP000517916"/>
    </source>
</evidence>
<gene>
    <name evidence="6" type="ORF">BC739_009026</name>
</gene>
<dbReference type="GO" id="GO:0016740">
    <property type="term" value="F:transferase activity"/>
    <property type="evidence" value="ECO:0007669"/>
    <property type="project" value="UniProtKB-KW"/>
</dbReference>
<dbReference type="InterPro" id="IPR036291">
    <property type="entry name" value="NAD(P)-bd_dom_sf"/>
</dbReference>
<keyword evidence="6" id="KW-0560">Oxidoreductase</keyword>
<dbReference type="SUPFAM" id="SSF47336">
    <property type="entry name" value="ACP-like"/>
    <property type="match status" value="2"/>
</dbReference>
<dbReference type="InterPro" id="IPR014030">
    <property type="entry name" value="Ketoacyl_synth_N"/>
</dbReference>
<dbReference type="InterPro" id="IPR036736">
    <property type="entry name" value="ACP-like_sf"/>
</dbReference>
<protein>
    <submittedName>
        <fullName evidence="6">Acyl transferase domain-containing protein/NAD(P)H-dependent flavin oxidoreductase YrpB (Nitropropane dioxygenase family)</fullName>
    </submittedName>
</protein>
<evidence type="ECO:0000256" key="3">
    <source>
        <dbReference type="ARBA" id="ARBA00022679"/>
    </source>
</evidence>
<dbReference type="Gene3D" id="3.40.366.10">
    <property type="entry name" value="Malonyl-Coenzyme A Acyl Carrier Protein, domain 2"/>
    <property type="match status" value="1"/>
</dbReference>